<keyword evidence="2" id="KW-0547">Nucleotide-binding</keyword>
<dbReference type="SUPFAM" id="SSF52540">
    <property type="entry name" value="P-loop containing nucleoside triphosphate hydrolases"/>
    <property type="match status" value="1"/>
</dbReference>
<proteinExistence type="predicted"/>
<protein>
    <submittedName>
        <fullName evidence="2">ATP-binding protein</fullName>
    </submittedName>
</protein>
<evidence type="ECO:0000259" key="1">
    <source>
        <dbReference type="Pfam" id="PF13191"/>
    </source>
</evidence>
<name>A0A926DPA8_9FIRM</name>
<accession>A0A926DPA8</accession>
<reference evidence="2" key="1">
    <citation type="submission" date="2020-08" db="EMBL/GenBank/DDBJ databases">
        <title>Genome public.</title>
        <authorList>
            <person name="Liu C."/>
            <person name="Sun Q."/>
        </authorList>
    </citation>
    <scope>NUCLEOTIDE SEQUENCE</scope>
    <source>
        <strain evidence="2">H8</strain>
    </source>
</reference>
<dbReference type="InterPro" id="IPR041664">
    <property type="entry name" value="AAA_16"/>
</dbReference>
<keyword evidence="2" id="KW-0067">ATP-binding</keyword>
<dbReference type="PANTHER" id="PTHR34301:SF8">
    <property type="entry name" value="ATPASE DOMAIN-CONTAINING PROTEIN"/>
    <property type="match status" value="1"/>
</dbReference>
<dbReference type="Pfam" id="PF13191">
    <property type="entry name" value="AAA_16"/>
    <property type="match status" value="1"/>
</dbReference>
<organism evidence="2 3">
    <name type="scientific">Congzhengia minquanensis</name>
    <dbReference type="NCBI Taxonomy" id="2763657"/>
    <lineage>
        <taxon>Bacteria</taxon>
        <taxon>Bacillati</taxon>
        <taxon>Bacillota</taxon>
        <taxon>Clostridia</taxon>
        <taxon>Eubacteriales</taxon>
        <taxon>Oscillospiraceae</taxon>
        <taxon>Congzhengia</taxon>
    </lineage>
</organism>
<feature type="domain" description="Orc1-like AAA ATPase" evidence="1">
    <location>
        <begin position="16"/>
        <end position="201"/>
    </location>
</feature>
<gene>
    <name evidence="2" type="ORF">H8698_07670</name>
</gene>
<sequence length="390" mass="44208">MKNPYKPGAGFAPEYLAGRDQLLDTATNNLNELKEGGMVMHTVFYGVRGVGKTVLLNRVEEMADNLGFLYSHIECNENFDFNKNIIIQSKKFINQLSLIKSVKELIDKVKLVVTSFKTTYSPDDNTWSFGWSQQPYNVETADTGDFTTDLITLFTSLGKLAQKANVPICFFIDEIQALDKKYLVALITAIHRMNQLGLPILLYAAGLPTILRIAGDAKSYSERLFNFTKISSLNDNDAIDAITVPALQYGVKFDDAAVSLILKHTGGYPYFIQQYGRIIWNLAAIDRHVTKEIVHTSYDEYTETLDNSFYGVRFNRSTKAEKDFLLAMSQCKHFPCAMNEVSKKMNRDSHSISPLRNNLINKGLIYSPSFGEIDFTVPHFDRFLERTFLK</sequence>
<keyword evidence="3" id="KW-1185">Reference proteome</keyword>
<dbReference type="RefSeq" id="WP_249312043.1">
    <property type="nucleotide sequence ID" value="NZ_JACRSU010000002.1"/>
</dbReference>
<evidence type="ECO:0000313" key="2">
    <source>
        <dbReference type="EMBL" id="MBC8540854.1"/>
    </source>
</evidence>
<dbReference type="InterPro" id="IPR027417">
    <property type="entry name" value="P-loop_NTPase"/>
</dbReference>
<dbReference type="Proteomes" id="UP000611762">
    <property type="component" value="Unassembled WGS sequence"/>
</dbReference>
<dbReference type="AlphaFoldDB" id="A0A926DPA8"/>
<dbReference type="GO" id="GO:0005524">
    <property type="term" value="F:ATP binding"/>
    <property type="evidence" value="ECO:0007669"/>
    <property type="project" value="UniProtKB-KW"/>
</dbReference>
<dbReference type="PANTHER" id="PTHR34301">
    <property type="entry name" value="DNA-BINDING PROTEIN-RELATED"/>
    <property type="match status" value="1"/>
</dbReference>
<comment type="caution">
    <text evidence="2">The sequence shown here is derived from an EMBL/GenBank/DDBJ whole genome shotgun (WGS) entry which is preliminary data.</text>
</comment>
<dbReference type="EMBL" id="JACRSU010000002">
    <property type="protein sequence ID" value="MBC8540854.1"/>
    <property type="molecule type" value="Genomic_DNA"/>
</dbReference>
<dbReference type="Gene3D" id="3.40.50.300">
    <property type="entry name" value="P-loop containing nucleotide triphosphate hydrolases"/>
    <property type="match status" value="1"/>
</dbReference>
<evidence type="ECO:0000313" key="3">
    <source>
        <dbReference type="Proteomes" id="UP000611762"/>
    </source>
</evidence>